<name>A0A8S9HX59_BRACR</name>
<evidence type="ECO:0000256" key="1">
    <source>
        <dbReference type="SAM" id="MobiDB-lite"/>
    </source>
</evidence>
<sequence length="92" mass="10199">MTSRHTRSNAQGPLFTLSNEELARLERQNHQQLRPTNTTMGDNGGQDDLTSAMALMQQQMQQMQQTINTQEAARQAAAELAAQQAEKQGAPF</sequence>
<dbReference type="EMBL" id="QGKW02000717">
    <property type="protein sequence ID" value="KAF2600541.1"/>
    <property type="molecule type" value="Genomic_DNA"/>
</dbReference>
<dbReference type="EMBL" id="QGKY02001250">
    <property type="protein sequence ID" value="KAF2562865.1"/>
    <property type="molecule type" value="Genomic_DNA"/>
</dbReference>
<organism evidence="2">
    <name type="scientific">Brassica cretica</name>
    <name type="common">Mustard</name>
    <dbReference type="NCBI Taxonomy" id="69181"/>
    <lineage>
        <taxon>Eukaryota</taxon>
        <taxon>Viridiplantae</taxon>
        <taxon>Streptophyta</taxon>
        <taxon>Embryophyta</taxon>
        <taxon>Tracheophyta</taxon>
        <taxon>Spermatophyta</taxon>
        <taxon>Magnoliopsida</taxon>
        <taxon>eudicotyledons</taxon>
        <taxon>Gunneridae</taxon>
        <taxon>Pentapetalae</taxon>
        <taxon>rosids</taxon>
        <taxon>malvids</taxon>
        <taxon>Brassicales</taxon>
        <taxon>Brassicaceae</taxon>
        <taxon>Brassiceae</taxon>
        <taxon>Brassica</taxon>
    </lineage>
</organism>
<evidence type="ECO:0000313" key="3">
    <source>
        <dbReference type="EMBL" id="KAF2600541.1"/>
    </source>
</evidence>
<dbReference type="AlphaFoldDB" id="A0A8S9HX59"/>
<comment type="caution">
    <text evidence="2">The sequence shown here is derived from an EMBL/GenBank/DDBJ whole genome shotgun (WGS) entry which is preliminary data.</text>
</comment>
<feature type="region of interest" description="Disordered" evidence="1">
    <location>
        <begin position="26"/>
        <end position="49"/>
    </location>
</feature>
<reference evidence="2" key="1">
    <citation type="submission" date="2019-12" db="EMBL/GenBank/DDBJ databases">
        <title>Genome sequencing and annotation of Brassica cretica.</title>
        <authorList>
            <person name="Studholme D.J."/>
            <person name="Sarris P.F."/>
        </authorList>
    </citation>
    <scope>NUCLEOTIDE SEQUENCE</scope>
    <source>
        <strain evidence="3">PFS-001/15</strain>
        <strain evidence="2">PFS-102/07</strain>
        <tissue evidence="2">Leaf</tissue>
    </source>
</reference>
<gene>
    <name evidence="3" type="ORF">F2Q68_00010748</name>
    <name evidence="2" type="ORF">F2Q70_00017805</name>
</gene>
<feature type="compositionally biased region" description="Polar residues" evidence="1">
    <location>
        <begin position="30"/>
        <end position="41"/>
    </location>
</feature>
<evidence type="ECO:0000313" key="2">
    <source>
        <dbReference type="EMBL" id="KAF2562865.1"/>
    </source>
</evidence>
<dbReference type="Proteomes" id="UP000712281">
    <property type="component" value="Unassembled WGS sequence"/>
</dbReference>
<protein>
    <submittedName>
        <fullName evidence="2">Uncharacterized protein</fullName>
    </submittedName>
</protein>
<proteinExistence type="predicted"/>
<accession>A0A8S9HX59</accession>